<dbReference type="PANTHER" id="PTHR28154:SF1">
    <property type="entry name" value="CELL WALL SYNTHESIS PROTEIN KNH1-RELATED"/>
    <property type="match status" value="1"/>
</dbReference>
<sequence>MRLSQAFVLVAFAPFAIAYPTFSAPAAAAVETAATAFTVSWADNGDAPATADITTYQLDVCAGSSGTNLEVVYPVTASATLGSTLTTSVTVPAARGSSVTNAYFMRMIATTATGTVTVYSNRFSISGMTGTFAATYTITGTAGPATVNNVADTAVTSSSSSSSSSSSGTTDDGVYGTPFQSQTGLTRYAPMGLMPGTTITATNTEPQYPTSSVALATTYLSSATIDTTLTQAQTASFTSHANTVAAASMPTDDMAKFLARWKD</sequence>
<feature type="compositionally biased region" description="Low complexity" evidence="2">
    <location>
        <begin position="157"/>
        <end position="167"/>
    </location>
</feature>
<organism evidence="6 7">
    <name type="scientific">Botryotinia fuckeliana (strain BcDW1)</name>
    <name type="common">Noble rot fungus</name>
    <name type="synonym">Botrytis cinerea</name>
    <dbReference type="NCBI Taxonomy" id="1290391"/>
    <lineage>
        <taxon>Eukaryota</taxon>
        <taxon>Fungi</taxon>
        <taxon>Dikarya</taxon>
        <taxon>Ascomycota</taxon>
        <taxon>Pezizomycotina</taxon>
        <taxon>Leotiomycetes</taxon>
        <taxon>Helotiales</taxon>
        <taxon>Sclerotiniaceae</taxon>
        <taxon>Botrytis</taxon>
    </lineage>
</organism>
<reference evidence="7" key="1">
    <citation type="journal article" date="2013" name="Genome Announc.">
        <title>Draft genome sequence of Botrytis cinerea BcDW1, inoculum for noble rot of grape berries.</title>
        <authorList>
            <person name="Blanco-Ulate B."/>
            <person name="Allen G."/>
            <person name="Powell A.L."/>
            <person name="Cantu D."/>
        </authorList>
    </citation>
    <scope>NUCLEOTIDE SEQUENCE [LARGE SCALE GENOMIC DNA]</scope>
    <source>
        <strain evidence="7">BcDW1</strain>
    </source>
</reference>
<keyword evidence="1 3" id="KW-0732">Signal</keyword>
<dbReference type="Pfam" id="PF10342">
    <property type="entry name" value="Kre9_KNH"/>
    <property type="match status" value="1"/>
</dbReference>
<evidence type="ECO:0000259" key="5">
    <source>
        <dbReference type="Pfam" id="PF10342"/>
    </source>
</evidence>
<evidence type="ECO:0000259" key="4">
    <source>
        <dbReference type="Pfam" id="PF05390"/>
    </source>
</evidence>
<dbReference type="InterPro" id="IPR018466">
    <property type="entry name" value="Kre9/Knh1-like_N"/>
</dbReference>
<dbReference type="AlphaFoldDB" id="M7U2B2"/>
<protein>
    <submittedName>
        <fullName evidence="6">Putative beta glucan boisynthesis protein</fullName>
    </submittedName>
</protein>
<feature type="domain" description="Yeast cell wall synthesis Kre9/Knh1 C-terminal" evidence="4">
    <location>
        <begin position="175"/>
        <end position="253"/>
    </location>
</feature>
<name>M7U2B2_BOTF1</name>
<dbReference type="Proteomes" id="UP000012045">
    <property type="component" value="Unassembled WGS sequence"/>
</dbReference>
<dbReference type="GO" id="GO:0005576">
    <property type="term" value="C:extracellular region"/>
    <property type="evidence" value="ECO:0007669"/>
    <property type="project" value="TreeGrafter"/>
</dbReference>
<feature type="signal peptide" evidence="3">
    <location>
        <begin position="1"/>
        <end position="18"/>
    </location>
</feature>
<feature type="region of interest" description="Disordered" evidence="2">
    <location>
        <begin position="155"/>
        <end position="176"/>
    </location>
</feature>
<dbReference type="Pfam" id="PF05390">
    <property type="entry name" value="Kre9_KNH1_C"/>
    <property type="match status" value="1"/>
</dbReference>
<dbReference type="InterPro" id="IPR045328">
    <property type="entry name" value="Kre9/Knh1"/>
</dbReference>
<dbReference type="PANTHER" id="PTHR28154">
    <property type="entry name" value="CELL WALL SYNTHESIS PROTEIN KNH1-RELATED"/>
    <property type="match status" value="1"/>
</dbReference>
<proteinExistence type="predicted"/>
<dbReference type="GO" id="GO:0031505">
    <property type="term" value="P:fungal-type cell wall organization"/>
    <property type="evidence" value="ECO:0007669"/>
    <property type="project" value="TreeGrafter"/>
</dbReference>
<dbReference type="HOGENOM" id="CLU_063732_0_0_1"/>
<dbReference type="OrthoDB" id="2432613at2759"/>
<accession>M7U2B2</accession>
<evidence type="ECO:0000313" key="6">
    <source>
        <dbReference type="EMBL" id="EMR90071.1"/>
    </source>
</evidence>
<feature type="domain" description="Yeast cell wall synthesis Kre9/Knh1-like N-terminal" evidence="5">
    <location>
        <begin position="25"/>
        <end position="125"/>
    </location>
</feature>
<gene>
    <name evidence="6" type="ORF">BcDW1_1245</name>
</gene>
<dbReference type="GO" id="GO:0042546">
    <property type="term" value="P:cell wall biogenesis"/>
    <property type="evidence" value="ECO:0007669"/>
    <property type="project" value="InterPro"/>
</dbReference>
<evidence type="ECO:0000256" key="3">
    <source>
        <dbReference type="SAM" id="SignalP"/>
    </source>
</evidence>
<evidence type="ECO:0000256" key="1">
    <source>
        <dbReference type="ARBA" id="ARBA00022729"/>
    </source>
</evidence>
<feature type="chain" id="PRO_5004086204" evidence="3">
    <location>
        <begin position="19"/>
        <end position="263"/>
    </location>
</feature>
<dbReference type="EMBL" id="KB707716">
    <property type="protein sequence ID" value="EMR90071.1"/>
    <property type="molecule type" value="Genomic_DNA"/>
</dbReference>
<evidence type="ECO:0000313" key="7">
    <source>
        <dbReference type="Proteomes" id="UP000012045"/>
    </source>
</evidence>
<evidence type="ECO:0000256" key="2">
    <source>
        <dbReference type="SAM" id="MobiDB-lite"/>
    </source>
</evidence>
<dbReference type="InterPro" id="IPR008659">
    <property type="entry name" value="Kre9/Knh1_C"/>
</dbReference>
<dbReference type="GO" id="GO:0006078">
    <property type="term" value="P:(1-&gt;6)-beta-D-glucan biosynthetic process"/>
    <property type="evidence" value="ECO:0007669"/>
    <property type="project" value="InterPro"/>
</dbReference>
<dbReference type="STRING" id="1290391.M7U2B2"/>